<sequence length="76" mass="8230">MSHQELLLKTQSTKVPVTSTPHNSSTKLLSLIVDPESIIKATHTKARLAKKVVQVDTEKAAKPVSTAQYPTTSSKC</sequence>
<evidence type="ECO:0000313" key="3">
    <source>
        <dbReference type="Proteomes" id="UP000886653"/>
    </source>
</evidence>
<dbReference type="EMBL" id="MU167219">
    <property type="protein sequence ID" value="KAG0150480.1"/>
    <property type="molecule type" value="Genomic_DNA"/>
</dbReference>
<proteinExistence type="predicted"/>
<reference evidence="2" key="1">
    <citation type="submission" date="2013-11" db="EMBL/GenBank/DDBJ databases">
        <title>Genome sequence of the fusiform rust pathogen reveals effectors for host alternation and coevolution with pine.</title>
        <authorList>
            <consortium name="DOE Joint Genome Institute"/>
            <person name="Smith K."/>
            <person name="Pendleton A."/>
            <person name="Kubisiak T."/>
            <person name="Anderson C."/>
            <person name="Salamov A."/>
            <person name="Aerts A."/>
            <person name="Riley R."/>
            <person name="Clum A."/>
            <person name="Lindquist E."/>
            <person name="Ence D."/>
            <person name="Campbell M."/>
            <person name="Kronenberg Z."/>
            <person name="Feau N."/>
            <person name="Dhillon B."/>
            <person name="Hamelin R."/>
            <person name="Burleigh J."/>
            <person name="Smith J."/>
            <person name="Yandell M."/>
            <person name="Nelson C."/>
            <person name="Grigoriev I."/>
            <person name="Davis J."/>
        </authorList>
    </citation>
    <scope>NUCLEOTIDE SEQUENCE</scope>
    <source>
        <strain evidence="2">G11</strain>
    </source>
</reference>
<comment type="caution">
    <text evidence="2">The sequence shown here is derived from an EMBL/GenBank/DDBJ whole genome shotgun (WGS) entry which is preliminary data.</text>
</comment>
<evidence type="ECO:0000256" key="1">
    <source>
        <dbReference type="SAM" id="MobiDB-lite"/>
    </source>
</evidence>
<accession>A0A9P6NNN6</accession>
<feature type="region of interest" description="Disordered" evidence="1">
    <location>
        <begin position="1"/>
        <end position="24"/>
    </location>
</feature>
<organism evidence="2 3">
    <name type="scientific">Cronartium quercuum f. sp. fusiforme G11</name>
    <dbReference type="NCBI Taxonomy" id="708437"/>
    <lineage>
        <taxon>Eukaryota</taxon>
        <taxon>Fungi</taxon>
        <taxon>Dikarya</taxon>
        <taxon>Basidiomycota</taxon>
        <taxon>Pucciniomycotina</taxon>
        <taxon>Pucciniomycetes</taxon>
        <taxon>Pucciniales</taxon>
        <taxon>Coleosporiaceae</taxon>
        <taxon>Cronartium</taxon>
    </lineage>
</organism>
<name>A0A9P6NNN6_9BASI</name>
<evidence type="ECO:0000313" key="2">
    <source>
        <dbReference type="EMBL" id="KAG0150480.1"/>
    </source>
</evidence>
<dbReference type="AlphaFoldDB" id="A0A9P6NNN6"/>
<protein>
    <submittedName>
        <fullName evidence="2">Uncharacterized protein</fullName>
    </submittedName>
</protein>
<keyword evidence="3" id="KW-1185">Reference proteome</keyword>
<gene>
    <name evidence="2" type="ORF">CROQUDRAFT_87992</name>
</gene>
<dbReference type="Proteomes" id="UP000886653">
    <property type="component" value="Unassembled WGS sequence"/>
</dbReference>